<dbReference type="OrthoDB" id="598356at2"/>
<evidence type="ECO:0000256" key="1">
    <source>
        <dbReference type="ARBA" id="ARBA00022741"/>
    </source>
</evidence>
<dbReference type="PANTHER" id="PTHR33359:SF1">
    <property type="entry name" value="MOLYBDOPTERIN SYNTHASE SULFUR CARRIER SUBUNIT"/>
    <property type="match status" value="1"/>
</dbReference>
<dbReference type="AlphaFoldDB" id="A0A4R3KY15"/>
<dbReference type="EMBL" id="SMAD01000001">
    <property type="protein sequence ID" value="TCS90164.1"/>
    <property type="molecule type" value="Genomic_DNA"/>
</dbReference>
<dbReference type="SUPFAM" id="SSF54285">
    <property type="entry name" value="MoaD/ThiS"/>
    <property type="match status" value="1"/>
</dbReference>
<name>A0A4R3KY15_9SPHI</name>
<evidence type="ECO:0000313" key="5">
    <source>
        <dbReference type="Proteomes" id="UP000295807"/>
    </source>
</evidence>
<dbReference type="Gene3D" id="3.10.20.30">
    <property type="match status" value="1"/>
</dbReference>
<keyword evidence="5" id="KW-1185">Reference proteome</keyword>
<gene>
    <name evidence="4" type="ORF">EDD80_101363</name>
</gene>
<dbReference type="InterPro" id="IPR012675">
    <property type="entry name" value="Beta-grasp_dom_sf"/>
</dbReference>
<dbReference type="RefSeq" id="WP_132127619.1">
    <property type="nucleotide sequence ID" value="NZ_CP042432.1"/>
</dbReference>
<dbReference type="Proteomes" id="UP000295807">
    <property type="component" value="Unassembled WGS sequence"/>
</dbReference>
<protein>
    <recommendedName>
        <fullName evidence="3">Molybdopterin synthase sulfur carrier subunit</fullName>
    </recommendedName>
</protein>
<dbReference type="InterPro" id="IPR044672">
    <property type="entry name" value="MOCS2A"/>
</dbReference>
<dbReference type="CDD" id="cd00754">
    <property type="entry name" value="Ubl_MoaD"/>
    <property type="match status" value="1"/>
</dbReference>
<organism evidence="4 5">
    <name type="scientific">Anseongella ginsenosidimutans</name>
    <dbReference type="NCBI Taxonomy" id="496056"/>
    <lineage>
        <taxon>Bacteria</taxon>
        <taxon>Pseudomonadati</taxon>
        <taxon>Bacteroidota</taxon>
        <taxon>Sphingobacteriia</taxon>
        <taxon>Sphingobacteriales</taxon>
        <taxon>Sphingobacteriaceae</taxon>
        <taxon>Anseongella</taxon>
    </lineage>
</organism>
<comment type="similarity">
    <text evidence="2">Belongs to the MoaD family.</text>
</comment>
<dbReference type="GO" id="GO:0006777">
    <property type="term" value="P:Mo-molybdopterin cofactor biosynthetic process"/>
    <property type="evidence" value="ECO:0007669"/>
    <property type="project" value="InterPro"/>
</dbReference>
<dbReference type="GO" id="GO:0000166">
    <property type="term" value="F:nucleotide binding"/>
    <property type="evidence" value="ECO:0007669"/>
    <property type="project" value="UniProtKB-KW"/>
</dbReference>
<evidence type="ECO:0000313" key="4">
    <source>
        <dbReference type="EMBL" id="TCS90164.1"/>
    </source>
</evidence>
<accession>A0A4R3KY15</accession>
<dbReference type="InterPro" id="IPR016155">
    <property type="entry name" value="Mopterin_synth/thiamin_S_b"/>
</dbReference>
<sequence length="78" mass="8397">MTKLLVFGAASEVMGARNISLPPEIDSVKKLRVFLQQHYPGLKRLNSLMVAVNREYAEDACPISGSDEVALIPPVSGG</sequence>
<dbReference type="Pfam" id="PF02597">
    <property type="entry name" value="ThiS"/>
    <property type="match status" value="1"/>
</dbReference>
<proteinExistence type="inferred from homology"/>
<dbReference type="PANTHER" id="PTHR33359">
    <property type="entry name" value="MOLYBDOPTERIN SYNTHASE SULFUR CARRIER SUBUNIT"/>
    <property type="match status" value="1"/>
</dbReference>
<evidence type="ECO:0000256" key="2">
    <source>
        <dbReference type="ARBA" id="ARBA00024200"/>
    </source>
</evidence>
<reference evidence="4 5" key="1">
    <citation type="submission" date="2019-03" db="EMBL/GenBank/DDBJ databases">
        <title>Genomic Encyclopedia of Type Strains, Phase IV (KMG-IV): sequencing the most valuable type-strain genomes for metagenomic binning, comparative biology and taxonomic classification.</title>
        <authorList>
            <person name="Goeker M."/>
        </authorList>
    </citation>
    <scope>NUCLEOTIDE SEQUENCE [LARGE SCALE GENOMIC DNA]</scope>
    <source>
        <strain evidence="4 5">DSM 21100</strain>
    </source>
</reference>
<comment type="caution">
    <text evidence="4">The sequence shown here is derived from an EMBL/GenBank/DDBJ whole genome shotgun (WGS) entry which is preliminary data.</text>
</comment>
<evidence type="ECO:0000256" key="3">
    <source>
        <dbReference type="ARBA" id="ARBA00024247"/>
    </source>
</evidence>
<dbReference type="GO" id="GO:1990133">
    <property type="term" value="C:molybdopterin adenylyltransferase complex"/>
    <property type="evidence" value="ECO:0007669"/>
    <property type="project" value="TreeGrafter"/>
</dbReference>
<dbReference type="InterPro" id="IPR003749">
    <property type="entry name" value="ThiS/MoaD-like"/>
</dbReference>
<dbReference type="NCBIfam" id="TIGR01682">
    <property type="entry name" value="moaD"/>
    <property type="match status" value="1"/>
</dbReference>
<keyword evidence="1" id="KW-0547">Nucleotide-binding</keyword>